<evidence type="ECO:0000313" key="1">
    <source>
        <dbReference type="EMBL" id="PEN11463.1"/>
    </source>
</evidence>
<sequence length="242" mass="27608">MSGFDPLSPANDDRMLFDDATLLGRMQSHVESWMATGDVRAVFLECYLIMTRNMVAQVHADAFGDARWVHGLLHRFAEYYFDALSAYESEGMSPPAVWQVAFDCSASGEATAVQHLLLGVNAHINYDLVLTLEDILAPEWSQLDRGHQAIRYADHCSVNRVIAQSVDAVQDTVLEPRMQFLEFVDIALGPVDEYLVSRLITSWREDVWRHTQELLRCRDERERRAYVATVEAEALRIAEWMV</sequence>
<accession>A0A2A8CUN0</accession>
<dbReference type="RefSeq" id="WP_098078079.1">
    <property type="nucleotide sequence ID" value="NZ_PDEQ01000009.1"/>
</dbReference>
<gene>
    <name evidence="1" type="ORF">CRI94_15635</name>
</gene>
<name>A0A2A8CUN0_9BACT</name>
<reference evidence="1 2" key="1">
    <citation type="submission" date="2017-10" db="EMBL/GenBank/DDBJ databases">
        <title>Draft genome of Longibacter Salinarum.</title>
        <authorList>
            <person name="Goh K.M."/>
            <person name="Shamsir M.S."/>
            <person name="Lim S.W."/>
        </authorList>
    </citation>
    <scope>NUCLEOTIDE SEQUENCE [LARGE SCALE GENOMIC DNA]</scope>
    <source>
        <strain evidence="1 2">KCTC 52045</strain>
    </source>
</reference>
<protein>
    <submittedName>
        <fullName evidence="1">Uncharacterized protein</fullName>
    </submittedName>
</protein>
<keyword evidence="2" id="KW-1185">Reference proteome</keyword>
<dbReference type="AlphaFoldDB" id="A0A2A8CUN0"/>
<dbReference type="OrthoDB" id="583431at2"/>
<organism evidence="1 2">
    <name type="scientific">Longibacter salinarum</name>
    <dbReference type="NCBI Taxonomy" id="1850348"/>
    <lineage>
        <taxon>Bacteria</taxon>
        <taxon>Pseudomonadati</taxon>
        <taxon>Rhodothermota</taxon>
        <taxon>Rhodothermia</taxon>
        <taxon>Rhodothermales</taxon>
        <taxon>Salisaetaceae</taxon>
        <taxon>Longibacter</taxon>
    </lineage>
</organism>
<comment type="caution">
    <text evidence="1">The sequence shown here is derived from an EMBL/GenBank/DDBJ whole genome shotgun (WGS) entry which is preliminary data.</text>
</comment>
<proteinExistence type="predicted"/>
<dbReference type="EMBL" id="PDEQ01000009">
    <property type="protein sequence ID" value="PEN11463.1"/>
    <property type="molecule type" value="Genomic_DNA"/>
</dbReference>
<dbReference type="InterPro" id="IPR046037">
    <property type="entry name" value="DUF5995"/>
</dbReference>
<dbReference type="Proteomes" id="UP000220102">
    <property type="component" value="Unassembled WGS sequence"/>
</dbReference>
<dbReference type="Pfam" id="PF19458">
    <property type="entry name" value="DUF5995"/>
    <property type="match status" value="1"/>
</dbReference>
<evidence type="ECO:0000313" key="2">
    <source>
        <dbReference type="Proteomes" id="UP000220102"/>
    </source>
</evidence>